<dbReference type="PANTHER" id="PTHR45785:SF2">
    <property type="entry name" value="COMPLEMENT FACTOR H-RELATED"/>
    <property type="match status" value="1"/>
</dbReference>
<name>A0ABD0N8J9_CIRMR</name>
<evidence type="ECO:0000256" key="4">
    <source>
        <dbReference type="ARBA" id="ARBA00023157"/>
    </source>
</evidence>
<keyword evidence="4 5" id="KW-1015">Disulfide bond</keyword>
<feature type="non-terminal residue" evidence="7">
    <location>
        <position position="1"/>
    </location>
</feature>
<accession>A0ABD0N8J9</accession>
<evidence type="ECO:0000259" key="6">
    <source>
        <dbReference type="PROSITE" id="PS50923"/>
    </source>
</evidence>
<dbReference type="Pfam" id="PF00084">
    <property type="entry name" value="Sushi"/>
    <property type="match status" value="2"/>
</dbReference>
<proteinExistence type="predicted"/>
<feature type="domain" description="Sushi" evidence="6">
    <location>
        <begin position="1"/>
        <end position="53"/>
    </location>
</feature>
<dbReference type="PROSITE" id="PS50923">
    <property type="entry name" value="SUSHI"/>
    <property type="match status" value="2"/>
</dbReference>
<dbReference type="Gene3D" id="2.10.70.10">
    <property type="entry name" value="Complement Module, domain 1"/>
    <property type="match status" value="2"/>
</dbReference>
<dbReference type="InterPro" id="IPR000436">
    <property type="entry name" value="Sushi_SCR_CCP_dom"/>
</dbReference>
<feature type="disulfide bond" evidence="5">
    <location>
        <begin position="91"/>
        <end position="118"/>
    </location>
</feature>
<comment type="subcellular location">
    <subcellularLocation>
        <location evidence="1">Virion</location>
    </subcellularLocation>
</comment>
<feature type="non-terminal residue" evidence="7">
    <location>
        <position position="119"/>
    </location>
</feature>
<keyword evidence="8" id="KW-1185">Reference proteome</keyword>
<dbReference type="InterPro" id="IPR051503">
    <property type="entry name" value="ComplSys_Reg/VirEntry_Med"/>
</dbReference>
<dbReference type="InterPro" id="IPR035976">
    <property type="entry name" value="Sushi/SCR/CCP_sf"/>
</dbReference>
<comment type="caution">
    <text evidence="7">The sequence shown here is derived from an EMBL/GenBank/DDBJ whole genome shotgun (WGS) entry which is preliminary data.</text>
</comment>
<sequence>PTVANGRITPGSRVYEHKDTVDVICNEGFDLNGPAQVTCGPDGQWQALPECRPKRISGKCGPAPSHPHAFPRDESPMLREYPSGARLRYKCSIGYVRTTGSSIITCHKGKWSNLQLQCE</sequence>
<dbReference type="SUPFAM" id="SSF57535">
    <property type="entry name" value="Complement control module/SCR domain"/>
    <property type="match status" value="2"/>
</dbReference>
<protein>
    <recommendedName>
        <fullName evidence="6">Sushi domain-containing protein</fullName>
    </recommendedName>
</protein>
<dbReference type="PANTHER" id="PTHR45785">
    <property type="entry name" value="COMPLEMENT FACTOR H-RELATED"/>
    <property type="match status" value="1"/>
</dbReference>
<dbReference type="AlphaFoldDB" id="A0ABD0N8J9"/>
<feature type="domain" description="Sushi" evidence="6">
    <location>
        <begin position="58"/>
        <end position="119"/>
    </location>
</feature>
<comment type="caution">
    <text evidence="5">Lacks conserved residue(s) required for the propagation of feature annotation.</text>
</comment>
<reference evidence="7 8" key="1">
    <citation type="submission" date="2024-05" db="EMBL/GenBank/DDBJ databases">
        <title>Genome sequencing and assembly of Indian major carp, Cirrhinus mrigala (Hamilton, 1822).</title>
        <authorList>
            <person name="Mohindra V."/>
            <person name="Chowdhury L.M."/>
            <person name="Lal K."/>
            <person name="Jena J.K."/>
        </authorList>
    </citation>
    <scope>NUCLEOTIDE SEQUENCE [LARGE SCALE GENOMIC DNA]</scope>
    <source>
        <strain evidence="7">CM1030</strain>
        <tissue evidence="7">Blood</tissue>
    </source>
</reference>
<keyword evidence="2 5" id="KW-0768">Sushi</keyword>
<evidence type="ECO:0000256" key="5">
    <source>
        <dbReference type="PROSITE-ProRule" id="PRU00302"/>
    </source>
</evidence>
<organism evidence="7 8">
    <name type="scientific">Cirrhinus mrigala</name>
    <name type="common">Mrigala</name>
    <dbReference type="NCBI Taxonomy" id="683832"/>
    <lineage>
        <taxon>Eukaryota</taxon>
        <taxon>Metazoa</taxon>
        <taxon>Chordata</taxon>
        <taxon>Craniata</taxon>
        <taxon>Vertebrata</taxon>
        <taxon>Euteleostomi</taxon>
        <taxon>Actinopterygii</taxon>
        <taxon>Neopterygii</taxon>
        <taxon>Teleostei</taxon>
        <taxon>Ostariophysi</taxon>
        <taxon>Cypriniformes</taxon>
        <taxon>Cyprinidae</taxon>
        <taxon>Labeoninae</taxon>
        <taxon>Labeonini</taxon>
        <taxon>Cirrhinus</taxon>
    </lineage>
</organism>
<evidence type="ECO:0000313" key="8">
    <source>
        <dbReference type="Proteomes" id="UP001529510"/>
    </source>
</evidence>
<evidence type="ECO:0000313" key="7">
    <source>
        <dbReference type="EMBL" id="KAL0157635.1"/>
    </source>
</evidence>
<dbReference type="SMART" id="SM00032">
    <property type="entry name" value="CCP"/>
    <property type="match status" value="2"/>
</dbReference>
<keyword evidence="3" id="KW-0732">Signal</keyword>
<evidence type="ECO:0000256" key="3">
    <source>
        <dbReference type="ARBA" id="ARBA00022729"/>
    </source>
</evidence>
<dbReference type="Proteomes" id="UP001529510">
    <property type="component" value="Unassembled WGS sequence"/>
</dbReference>
<evidence type="ECO:0000256" key="1">
    <source>
        <dbReference type="ARBA" id="ARBA00004328"/>
    </source>
</evidence>
<dbReference type="CDD" id="cd00033">
    <property type="entry name" value="CCP"/>
    <property type="match status" value="2"/>
</dbReference>
<evidence type="ECO:0000256" key="2">
    <source>
        <dbReference type="ARBA" id="ARBA00022659"/>
    </source>
</evidence>
<gene>
    <name evidence="7" type="ORF">M9458_045711</name>
</gene>
<dbReference type="EMBL" id="JAMKFB020000023">
    <property type="protein sequence ID" value="KAL0157635.1"/>
    <property type="molecule type" value="Genomic_DNA"/>
</dbReference>